<name>A0A223P457_9SPHI</name>
<protein>
    <submittedName>
        <fullName evidence="1">Uncharacterized protein</fullName>
    </submittedName>
</protein>
<dbReference type="KEGG" id="muc:MuYL_4745"/>
<sequence>MAFIIGTIFLGKVHEVKDQWIETKFIIIGVPLMPVASMLVTSSAFRGRKGFSVPLHQTSIIAGYARVYAAILAVVFLFLGTRSGGALLTGILFLAVWIYFFFVFGQEKNEGVESRNKIGNITGLFAPPEWLDSYDAYAIYEKIEKKYTLLFMGSDWLNDLQQGEIPREKIPLLYALSRYNYALGPTDENRELFEKADGLYIEADHVNPKRRETNGVRSQTED</sequence>
<dbReference type="EMBL" id="CP022743">
    <property type="protein sequence ID" value="ASU36628.1"/>
    <property type="molecule type" value="Genomic_DNA"/>
</dbReference>
<accession>A0A223P457</accession>
<gene>
    <name evidence="1" type="ORF">MuYL_4745</name>
</gene>
<keyword evidence="2" id="KW-1185">Reference proteome</keyword>
<evidence type="ECO:0000313" key="2">
    <source>
        <dbReference type="Proteomes" id="UP000215002"/>
    </source>
</evidence>
<reference evidence="1 2" key="1">
    <citation type="submission" date="2017-08" db="EMBL/GenBank/DDBJ databases">
        <title>Complete genome sequence of Mucilaginibacter sp. strain BJC16-A31.</title>
        <authorList>
            <consortium name="Henan University of Science and Technology"/>
            <person name="You X."/>
        </authorList>
    </citation>
    <scope>NUCLEOTIDE SEQUENCE [LARGE SCALE GENOMIC DNA]</scope>
    <source>
        <strain evidence="1 2">BJC16-A31</strain>
    </source>
</reference>
<proteinExistence type="predicted"/>
<dbReference type="Proteomes" id="UP000215002">
    <property type="component" value="Chromosome"/>
</dbReference>
<dbReference type="OrthoDB" id="8775592at2"/>
<organism evidence="1 2">
    <name type="scientific">Mucilaginibacter xinganensis</name>
    <dbReference type="NCBI Taxonomy" id="1234841"/>
    <lineage>
        <taxon>Bacteria</taxon>
        <taxon>Pseudomonadati</taxon>
        <taxon>Bacteroidota</taxon>
        <taxon>Sphingobacteriia</taxon>
        <taxon>Sphingobacteriales</taxon>
        <taxon>Sphingobacteriaceae</taxon>
        <taxon>Mucilaginibacter</taxon>
    </lineage>
</organism>
<evidence type="ECO:0000313" key="1">
    <source>
        <dbReference type="EMBL" id="ASU36628.1"/>
    </source>
</evidence>
<dbReference type="AlphaFoldDB" id="A0A223P457"/>
<dbReference type="RefSeq" id="WP_094572623.1">
    <property type="nucleotide sequence ID" value="NZ_CP022743.1"/>
</dbReference>